<keyword evidence="2" id="KW-1185">Reference proteome</keyword>
<organism evidence="1 2">
    <name type="scientific">Angomonas deanei</name>
    <dbReference type="NCBI Taxonomy" id="59799"/>
    <lineage>
        <taxon>Eukaryota</taxon>
        <taxon>Discoba</taxon>
        <taxon>Euglenozoa</taxon>
        <taxon>Kinetoplastea</taxon>
        <taxon>Metakinetoplastina</taxon>
        <taxon>Trypanosomatida</taxon>
        <taxon>Trypanosomatidae</taxon>
        <taxon>Strigomonadinae</taxon>
        <taxon>Angomonas</taxon>
    </lineage>
</organism>
<dbReference type="GO" id="GO:0006406">
    <property type="term" value="P:mRNA export from nucleus"/>
    <property type="evidence" value="ECO:0007669"/>
    <property type="project" value="InterPro"/>
</dbReference>
<sequence length="100" mass="10871">MNHPDALPHRAAGGRAYEGLSNAKKIELTHFLDTQLQQGDWEKNLDSAIDAIIARRAQTGESLELGSIVEEALPVGKGSVPPSVREELLRKIIGAIEEEC</sequence>
<dbReference type="VEuPathDB" id="TriTrypDB:ADEAN_000765900"/>
<gene>
    <name evidence="1" type="ORF">ADEAN_000765900</name>
</gene>
<dbReference type="GO" id="GO:0005643">
    <property type="term" value="C:nuclear pore"/>
    <property type="evidence" value="ECO:0007669"/>
    <property type="project" value="InterPro"/>
</dbReference>
<dbReference type="GO" id="GO:0003713">
    <property type="term" value="F:transcription coactivator activity"/>
    <property type="evidence" value="ECO:0007669"/>
    <property type="project" value="InterPro"/>
</dbReference>
<dbReference type="EMBL" id="LR877160">
    <property type="protein sequence ID" value="CAD2220144.1"/>
    <property type="molecule type" value="Genomic_DNA"/>
</dbReference>
<dbReference type="InterPro" id="IPR018783">
    <property type="entry name" value="TF_ENY2"/>
</dbReference>
<reference evidence="1 2" key="1">
    <citation type="submission" date="2020-08" db="EMBL/GenBank/DDBJ databases">
        <authorList>
            <person name="Newling K."/>
            <person name="Davey J."/>
            <person name="Forrester S."/>
        </authorList>
    </citation>
    <scope>NUCLEOTIDE SEQUENCE [LARGE SCALE GENOMIC DNA]</scope>
    <source>
        <strain evidence="2">Crithidia deanei Carvalho (ATCC PRA-265)</strain>
    </source>
</reference>
<protein>
    <submittedName>
        <fullName evidence="1">Transcription factor e(Y)2, putative</fullName>
    </submittedName>
</protein>
<dbReference type="InterPro" id="IPR038212">
    <property type="entry name" value="TF_EnY2_sf"/>
</dbReference>
<dbReference type="Proteomes" id="UP000515908">
    <property type="component" value="Chromosome 16"/>
</dbReference>
<dbReference type="Gene3D" id="1.10.246.140">
    <property type="match status" value="1"/>
</dbReference>
<name>A0A7G2CMH9_9TRYP</name>
<dbReference type="Pfam" id="PF10163">
    <property type="entry name" value="EnY2"/>
    <property type="match status" value="1"/>
</dbReference>
<dbReference type="AlphaFoldDB" id="A0A7G2CMH9"/>
<evidence type="ECO:0000313" key="2">
    <source>
        <dbReference type="Proteomes" id="UP000515908"/>
    </source>
</evidence>
<proteinExistence type="predicted"/>
<dbReference type="GO" id="GO:0000124">
    <property type="term" value="C:SAGA complex"/>
    <property type="evidence" value="ECO:0007669"/>
    <property type="project" value="InterPro"/>
</dbReference>
<evidence type="ECO:0000313" key="1">
    <source>
        <dbReference type="EMBL" id="CAD2220144.1"/>
    </source>
</evidence>
<accession>A0A7G2CMH9</accession>